<sequence length="363" mass="39412">MTVLTHPKTGADIRPPAAIDGPWLTAVLQGAGVDAEVARARLQPVGTGQIGDSVRFHLEYARRGPGAPDTLVGKFPAAGAESRATGVALGNYLREVRFYQELAPKALVSTPRCWLADVDPATSDFVLIMEDLAPAEQGDQLRGVTLHQARQVVIEAARLHASHWADDRLDDLPWVSGSRAAPPSAANEETVMALWQAFKDRYGPRLQSDWVQVGDWLAPRFATFGAAHDGPRCLTHNDFRPDNMMFATPRGGHPVTVLDWQSFAYGAGATDLAYFLAGALPAAELAAHEPELLELYLRTLQSLGVTGYAMADLERHYARGAYLLFGTAFFAAMIVTQTERGDEMFLQMLGSAAGHMLRHRVVG</sequence>
<comment type="caution">
    <text evidence="2">The sequence shown here is derived from an EMBL/GenBank/DDBJ whole genome shotgun (WGS) entry which is preliminary data.</text>
</comment>
<organism evidence="2 3">
    <name type="scientific">Phenylobacterium soli</name>
    <dbReference type="NCBI Taxonomy" id="2170551"/>
    <lineage>
        <taxon>Bacteria</taxon>
        <taxon>Pseudomonadati</taxon>
        <taxon>Pseudomonadota</taxon>
        <taxon>Alphaproteobacteria</taxon>
        <taxon>Caulobacterales</taxon>
        <taxon>Caulobacteraceae</taxon>
        <taxon>Phenylobacterium</taxon>
    </lineage>
</organism>
<evidence type="ECO:0000259" key="1">
    <source>
        <dbReference type="Pfam" id="PF01636"/>
    </source>
</evidence>
<accession>A0A328AI23</accession>
<evidence type="ECO:0000313" key="3">
    <source>
        <dbReference type="Proteomes" id="UP000249254"/>
    </source>
</evidence>
<feature type="domain" description="Aminoglycoside phosphotransferase" evidence="1">
    <location>
        <begin position="88"/>
        <end position="296"/>
    </location>
</feature>
<keyword evidence="3" id="KW-1185">Reference proteome</keyword>
<dbReference type="Gene3D" id="3.90.1200.10">
    <property type="match status" value="1"/>
</dbReference>
<reference evidence="3" key="1">
    <citation type="submission" date="2018-05" db="EMBL/GenBank/DDBJ databases">
        <authorList>
            <person name="Li X."/>
        </authorList>
    </citation>
    <scope>NUCLEOTIDE SEQUENCE [LARGE SCALE GENOMIC DNA]</scope>
    <source>
        <strain evidence="3">LX32</strain>
    </source>
</reference>
<evidence type="ECO:0000313" key="2">
    <source>
        <dbReference type="EMBL" id="RAK54167.1"/>
    </source>
</evidence>
<gene>
    <name evidence="2" type="ORF">DJ017_06360</name>
</gene>
<dbReference type="OrthoDB" id="3806873at2"/>
<dbReference type="Pfam" id="PF01636">
    <property type="entry name" value="APH"/>
    <property type="match status" value="1"/>
</dbReference>
<dbReference type="PANTHER" id="PTHR11012">
    <property type="entry name" value="PROTEIN KINASE-LIKE DOMAIN-CONTAINING"/>
    <property type="match status" value="1"/>
</dbReference>
<protein>
    <recommendedName>
        <fullName evidence="1">Aminoglycoside phosphotransferase domain-containing protein</fullName>
    </recommendedName>
</protein>
<dbReference type="RefSeq" id="WP_111527918.1">
    <property type="nucleotide sequence ID" value="NZ_JBHRSG010000002.1"/>
</dbReference>
<dbReference type="EMBL" id="QFYQ01000001">
    <property type="protein sequence ID" value="RAK54167.1"/>
    <property type="molecule type" value="Genomic_DNA"/>
</dbReference>
<dbReference type="PANTHER" id="PTHR11012:SF30">
    <property type="entry name" value="PROTEIN KINASE-LIKE DOMAIN-CONTAINING"/>
    <property type="match status" value="1"/>
</dbReference>
<dbReference type="Proteomes" id="UP000249254">
    <property type="component" value="Unassembled WGS sequence"/>
</dbReference>
<dbReference type="AlphaFoldDB" id="A0A328AI23"/>
<dbReference type="SUPFAM" id="SSF56112">
    <property type="entry name" value="Protein kinase-like (PK-like)"/>
    <property type="match status" value="1"/>
</dbReference>
<name>A0A328AI23_9CAUL</name>
<dbReference type="InterPro" id="IPR002575">
    <property type="entry name" value="Aminoglycoside_PTrfase"/>
</dbReference>
<dbReference type="InterPro" id="IPR011009">
    <property type="entry name" value="Kinase-like_dom_sf"/>
</dbReference>
<proteinExistence type="predicted"/>